<keyword evidence="4" id="KW-1185">Reference proteome</keyword>
<evidence type="ECO:0000256" key="2">
    <source>
        <dbReference type="SAM" id="MobiDB-lite"/>
    </source>
</evidence>
<gene>
    <name evidence="3" type="ORF">Fcan01_05507</name>
</gene>
<feature type="region of interest" description="Disordered" evidence="2">
    <location>
        <begin position="452"/>
        <end position="482"/>
    </location>
</feature>
<feature type="region of interest" description="Disordered" evidence="2">
    <location>
        <begin position="243"/>
        <end position="331"/>
    </location>
</feature>
<evidence type="ECO:0000313" key="3">
    <source>
        <dbReference type="EMBL" id="OXA59618.1"/>
    </source>
</evidence>
<dbReference type="EMBL" id="LNIX01000002">
    <property type="protein sequence ID" value="OXA59618.1"/>
    <property type="molecule type" value="Genomic_DNA"/>
</dbReference>
<evidence type="ECO:0000313" key="4">
    <source>
        <dbReference type="Proteomes" id="UP000198287"/>
    </source>
</evidence>
<reference evidence="3 4" key="1">
    <citation type="submission" date="2015-12" db="EMBL/GenBank/DDBJ databases">
        <title>The genome of Folsomia candida.</title>
        <authorList>
            <person name="Faddeeva A."/>
            <person name="Derks M.F."/>
            <person name="Anvar Y."/>
            <person name="Smit S."/>
            <person name="Van Straalen N."/>
            <person name="Roelofs D."/>
        </authorList>
    </citation>
    <scope>NUCLEOTIDE SEQUENCE [LARGE SCALE GENOMIC DNA]</scope>
    <source>
        <strain evidence="3 4">VU population</strain>
        <tissue evidence="3">Whole body</tissue>
    </source>
</reference>
<sequence length="940" mass="104775">MIESVDLFHPKIDSNSSLSVTELWKEDKWLCADSSTTTGRTESPRWTSSENVRLVAAFIKCNPDNPNWENISELMKNQPDAKQRSPDFFSPRNCATQFQQVNQKYFSHNYGVYDTARGCEASFLADHLIRVLATEALLEKSQLLGKNLAAAQSRSVTPQNPSSPITLYAILSYAHVSRNFALFYLQGFSSDWSFGSSASSALDIIPDTIFEDAVQYESPAESLSQDYFHMDTSKNQNLVLTGPTVIARKSTPKKLDDEIDPDETRHFSGLQTHPSASGGNNRSRKTQPVRKSPRGTTFCNSEVVTSMTQRPSYPSPPPGPQQRRPPSVSAPIRKKKFAGISEISEKLALNAAAVASSANTNDKSATAHSHNKGMPGPQGVNDMKTTNSRMSNRMRRKEENKEKVALSFQINGGQKIISLSQLKKHDQRIRRLQPISQKQKPRTKAAVKHIPRTAPLPSPANLAFSSTPPRTSHKFLKGNKSSTKASVFKTPLQRQRNCKFAPVVPSLVKFHNPPSSSNNADKEVHEVLTESLELVSLQEPEILRLSCSINIADQQIHIPTVSKMTKVENEIDTQADGMSPEEAPVHDDEKHLPEVQSNNNEILISDTATPIINTVTPDQPQANCANEAETNETRNLETLDDTLLTSDAHTICNELFLHGSNPKQNYKKSACAEDEHTKDTSRRVLRSNKNVFDHQQNSKGFEEKDAPQVPTRDSQLFLPPPACTCQPHGSQKVAISKKCPVHSYKLVHACKEEPEIILEAEASTTPVASSSSRVHDADKNEAKVPQEELEFLFRQVLGFCPKEFYANADTGFQDGNNTAIKMPMDLVTVFKMLQEDKIETMADLQRNLMLAFTNGIFVMNSNEHPIVKKAHSAILSLRKLFLEYATNQILHERYSQFQETGLVVLPLSEIEEQMNPKAGNRPLSPDITDLPLRRRKGKNK</sequence>
<dbReference type="AlphaFoldDB" id="A0A226EQZ6"/>
<protein>
    <submittedName>
        <fullName evidence="3">Bromodomain-containing protein 8</fullName>
    </submittedName>
</protein>
<feature type="compositionally biased region" description="Polar residues" evidence="2">
    <location>
        <begin position="294"/>
        <end position="308"/>
    </location>
</feature>
<dbReference type="Proteomes" id="UP000198287">
    <property type="component" value="Unassembled WGS sequence"/>
</dbReference>
<dbReference type="InterPro" id="IPR036427">
    <property type="entry name" value="Bromodomain-like_sf"/>
</dbReference>
<comment type="caution">
    <text evidence="3">The sequence shown here is derived from an EMBL/GenBank/DDBJ whole genome shotgun (WGS) entry which is preliminary data.</text>
</comment>
<proteinExistence type="predicted"/>
<feature type="region of interest" description="Disordered" evidence="2">
    <location>
        <begin position="360"/>
        <end position="386"/>
    </location>
</feature>
<feature type="region of interest" description="Disordered" evidence="2">
    <location>
        <begin position="915"/>
        <end position="940"/>
    </location>
</feature>
<evidence type="ECO:0000256" key="1">
    <source>
        <dbReference type="ARBA" id="ARBA00023117"/>
    </source>
</evidence>
<name>A0A226EQZ6_FOLCA</name>
<dbReference type="SUPFAM" id="SSF47370">
    <property type="entry name" value="Bromodomain"/>
    <property type="match status" value="1"/>
</dbReference>
<feature type="compositionally biased region" description="Basic residues" evidence="2">
    <location>
        <begin position="282"/>
        <end position="293"/>
    </location>
</feature>
<accession>A0A226EQZ6</accession>
<feature type="compositionally biased region" description="Polar residues" evidence="2">
    <location>
        <begin position="269"/>
        <end position="281"/>
    </location>
</feature>
<organism evidence="3 4">
    <name type="scientific">Folsomia candida</name>
    <name type="common">Springtail</name>
    <dbReference type="NCBI Taxonomy" id="158441"/>
    <lineage>
        <taxon>Eukaryota</taxon>
        <taxon>Metazoa</taxon>
        <taxon>Ecdysozoa</taxon>
        <taxon>Arthropoda</taxon>
        <taxon>Hexapoda</taxon>
        <taxon>Collembola</taxon>
        <taxon>Entomobryomorpha</taxon>
        <taxon>Isotomoidea</taxon>
        <taxon>Isotomidae</taxon>
        <taxon>Proisotominae</taxon>
        <taxon>Folsomia</taxon>
    </lineage>
</organism>
<keyword evidence="1" id="KW-0103">Bromodomain</keyword>